<reference evidence="1" key="1">
    <citation type="submission" date="2018-10" db="EMBL/GenBank/DDBJ databases">
        <title>Hidden diversity of soil giant viruses.</title>
        <authorList>
            <person name="Schulz F."/>
            <person name="Alteio L."/>
            <person name="Goudeau D."/>
            <person name="Ryan E.M."/>
            <person name="Malmstrom R.R."/>
            <person name="Blanchard J."/>
            <person name="Woyke T."/>
        </authorList>
    </citation>
    <scope>NUCLEOTIDE SEQUENCE</scope>
    <source>
        <strain evidence="1">GAV1</strain>
    </source>
</reference>
<protein>
    <submittedName>
        <fullName evidence="1">Uncharacterized protein</fullName>
    </submittedName>
</protein>
<dbReference type="InterPro" id="IPR008615">
    <property type="entry name" value="FNIP"/>
</dbReference>
<gene>
    <name evidence="1" type="ORF">Gaeavirus2_21</name>
</gene>
<accession>A0A3G5A382</accession>
<name>A0A3G5A382_9VIRU</name>
<sequence>MASSIKNYYNSDETVLMFNNVFNHSLDYIVFPSTLHTIIFGAKFSSINHSTT</sequence>
<evidence type="ECO:0000313" key="1">
    <source>
        <dbReference type="EMBL" id="AYV79939.1"/>
    </source>
</evidence>
<organism evidence="1">
    <name type="scientific">Gaeavirus sp</name>
    <dbReference type="NCBI Taxonomy" id="2487767"/>
    <lineage>
        <taxon>Viruses</taxon>
        <taxon>Varidnaviria</taxon>
        <taxon>Bamfordvirae</taxon>
        <taxon>Nucleocytoviricota</taxon>
        <taxon>Megaviricetes</taxon>
        <taxon>Imitervirales</taxon>
        <taxon>Mimiviridae</taxon>
        <taxon>Klosneuvirinae</taxon>
    </lineage>
</organism>
<proteinExistence type="predicted"/>
<dbReference type="EMBL" id="MK072200">
    <property type="protein sequence ID" value="AYV79939.1"/>
    <property type="molecule type" value="Genomic_DNA"/>
</dbReference>
<dbReference type="Pfam" id="PF05725">
    <property type="entry name" value="FNIP"/>
    <property type="match status" value="1"/>
</dbReference>